<dbReference type="InterPro" id="IPR039424">
    <property type="entry name" value="SBP_5"/>
</dbReference>
<dbReference type="PIRSF" id="PIRSF002741">
    <property type="entry name" value="MppA"/>
    <property type="match status" value="1"/>
</dbReference>
<dbReference type="Gene3D" id="3.10.105.10">
    <property type="entry name" value="Dipeptide-binding Protein, Domain 3"/>
    <property type="match status" value="1"/>
</dbReference>
<dbReference type="GO" id="GO:0042597">
    <property type="term" value="C:periplasmic space"/>
    <property type="evidence" value="ECO:0007669"/>
    <property type="project" value="UniProtKB-ARBA"/>
</dbReference>
<dbReference type="Proteomes" id="UP000199136">
    <property type="component" value="Unassembled WGS sequence"/>
</dbReference>
<reference evidence="3 4" key="1">
    <citation type="submission" date="2016-10" db="EMBL/GenBank/DDBJ databases">
        <authorList>
            <person name="de Groot N.N."/>
        </authorList>
    </citation>
    <scope>NUCLEOTIDE SEQUENCE [LARGE SCALE GENOMIC DNA]</scope>
    <source>
        <strain evidence="3 4">DSM 20581</strain>
    </source>
</reference>
<sequence>MKEYQKKLMSFFTVAMVMILAACSNTDAADTSSADNSSKDTLYVGVTNPMGNLSPINASSVSTRWAQRFYFDTLLEMTSPLEFEPKLADSFETPDNQNYTIKLNPDAVWTDGKSITADDVVFTLNLFANPEVETTGLYLTELEGVDSSGKLESGTEIPNLIAVDDTTVTFKTKTPLDPNYVKEMIGTNIFIQPKHVVESVPLDELAGSEVFNKPSVTSGPYKFVEYAQDSYLELEANETYYRGIPEIPNVFIRIMSGTNLATELQTGGATMNASGGIGEISISDIETMKNVDGLSVNVQPAWTNQFVYYNNEKFDQNIRLAMSHAVNRDTIVDNLLKGNAEVTNGPYTSASPYMDEDLEPIAYDPEKAKEYIAKSDYDMNDPIELMVPTGNKVREQSANLIEQDLEAVGFTVEQITYDFPTTLEKARLGDYDLYLGGISVPVDPDLASYFGSTGGSNYSQIENAEIDVLLEKGKWETDSTKRKEIYDDFQLMLQEQSPMLPLYSQNDIVIKNDSLNGGINEYWAGSLYNIQDWTLE</sequence>
<evidence type="ECO:0000256" key="1">
    <source>
        <dbReference type="SAM" id="SignalP"/>
    </source>
</evidence>
<dbReference type="GO" id="GO:1904680">
    <property type="term" value="F:peptide transmembrane transporter activity"/>
    <property type="evidence" value="ECO:0007669"/>
    <property type="project" value="TreeGrafter"/>
</dbReference>
<dbReference type="InterPro" id="IPR030678">
    <property type="entry name" value="Peptide/Ni-bd"/>
</dbReference>
<dbReference type="InterPro" id="IPR000914">
    <property type="entry name" value="SBP_5_dom"/>
</dbReference>
<evidence type="ECO:0000313" key="4">
    <source>
        <dbReference type="Proteomes" id="UP000199136"/>
    </source>
</evidence>
<dbReference type="SUPFAM" id="SSF53850">
    <property type="entry name" value="Periplasmic binding protein-like II"/>
    <property type="match status" value="1"/>
</dbReference>
<organism evidence="3 4">
    <name type="scientific">Desemzia incerta</name>
    <dbReference type="NCBI Taxonomy" id="82801"/>
    <lineage>
        <taxon>Bacteria</taxon>
        <taxon>Bacillati</taxon>
        <taxon>Bacillota</taxon>
        <taxon>Bacilli</taxon>
        <taxon>Lactobacillales</taxon>
        <taxon>Carnobacteriaceae</taxon>
        <taxon>Desemzia</taxon>
    </lineage>
</organism>
<gene>
    <name evidence="3" type="ORF">SAMN04488506_1741</name>
</gene>
<evidence type="ECO:0000259" key="2">
    <source>
        <dbReference type="Pfam" id="PF00496"/>
    </source>
</evidence>
<dbReference type="GO" id="GO:0043190">
    <property type="term" value="C:ATP-binding cassette (ABC) transporter complex"/>
    <property type="evidence" value="ECO:0007669"/>
    <property type="project" value="InterPro"/>
</dbReference>
<dbReference type="RefSeq" id="WP_177192544.1">
    <property type="nucleotide sequence ID" value="NZ_FOXW01000006.1"/>
</dbReference>
<feature type="domain" description="Solute-binding protein family 5" evidence="2">
    <location>
        <begin position="82"/>
        <end position="457"/>
    </location>
</feature>
<name>A0A1I5Y2S0_9LACT</name>
<feature type="signal peptide" evidence="1">
    <location>
        <begin position="1"/>
        <end position="28"/>
    </location>
</feature>
<dbReference type="PROSITE" id="PS51257">
    <property type="entry name" value="PROKAR_LIPOPROTEIN"/>
    <property type="match status" value="1"/>
</dbReference>
<accession>A0A1I5Y2S0</accession>
<dbReference type="Pfam" id="PF00496">
    <property type="entry name" value="SBP_bac_5"/>
    <property type="match status" value="1"/>
</dbReference>
<dbReference type="EMBL" id="FOXW01000006">
    <property type="protein sequence ID" value="SFQ38495.1"/>
    <property type="molecule type" value="Genomic_DNA"/>
</dbReference>
<keyword evidence="1" id="KW-0732">Signal</keyword>
<keyword evidence="4" id="KW-1185">Reference proteome</keyword>
<dbReference type="STRING" id="82801.SAMN04488506_1741"/>
<feature type="chain" id="PRO_5011453720" evidence="1">
    <location>
        <begin position="29"/>
        <end position="536"/>
    </location>
</feature>
<proteinExistence type="predicted"/>
<dbReference type="Gene3D" id="3.90.76.10">
    <property type="entry name" value="Dipeptide-binding Protein, Domain 1"/>
    <property type="match status" value="1"/>
</dbReference>
<dbReference type="Gene3D" id="3.40.190.10">
    <property type="entry name" value="Periplasmic binding protein-like II"/>
    <property type="match status" value="1"/>
</dbReference>
<dbReference type="GO" id="GO:0015833">
    <property type="term" value="P:peptide transport"/>
    <property type="evidence" value="ECO:0007669"/>
    <property type="project" value="TreeGrafter"/>
</dbReference>
<evidence type="ECO:0000313" key="3">
    <source>
        <dbReference type="EMBL" id="SFQ38495.1"/>
    </source>
</evidence>
<dbReference type="AlphaFoldDB" id="A0A1I5Y2S0"/>
<dbReference type="PANTHER" id="PTHR30290">
    <property type="entry name" value="PERIPLASMIC BINDING COMPONENT OF ABC TRANSPORTER"/>
    <property type="match status" value="1"/>
</dbReference>
<protein>
    <submittedName>
        <fullName evidence="3">Peptide/nickel transport system substrate-binding protein</fullName>
    </submittedName>
</protein>